<dbReference type="PANTHER" id="PTHR21075">
    <property type="entry name" value="ANAEROBIC RIBONUCLEOSIDE-TRIPHOSPHATE REDUCTASE"/>
    <property type="match status" value="1"/>
</dbReference>
<sequence>AKTAKAYILYRKQHEEMRKLKSTFFEVEHIVDDYLGMQDWRVKENSNVGYSLSGLLLHIAGSVIANYTLDRVYPMEVADAHAHGDFHVHDLGMGITGYCAGWSLSQLLAEGFNGVPSKVASRPPAHLDTALLQMVNFIGSLQNEWAGAQAFNSVDTLLAPFVRKDGLDCRQVKQAMQTFVFNLNIASRWGGQTPFTNITLDLTVPEDLASQHVTIGGKLGEKTYEEYTKEMEMINRALIEVMMEGDMNGRPFTFPIPTYSLTKDFEWDNGVSSALFEMTAKYGLPYFQNFINSDLKPSDVRSMCCHLMLDLAELRRNVTGGLFGSG</sequence>
<dbReference type="InterPro" id="IPR012833">
    <property type="entry name" value="NrdD"/>
</dbReference>
<gene>
    <name evidence="1" type="ORF">S06H3_08833</name>
</gene>
<feature type="non-terminal residue" evidence="1">
    <location>
        <position position="1"/>
    </location>
</feature>
<dbReference type="GO" id="GO:0009265">
    <property type="term" value="P:2'-deoxyribonucleotide biosynthetic process"/>
    <property type="evidence" value="ECO:0007669"/>
    <property type="project" value="TreeGrafter"/>
</dbReference>
<dbReference type="GO" id="GO:0006260">
    <property type="term" value="P:DNA replication"/>
    <property type="evidence" value="ECO:0007669"/>
    <property type="project" value="InterPro"/>
</dbReference>
<proteinExistence type="predicted"/>
<reference evidence="1" key="1">
    <citation type="journal article" date="2014" name="Front. Microbiol.">
        <title>High frequency of phylogenetically diverse reductive dehalogenase-homologous genes in deep subseafloor sedimentary metagenomes.</title>
        <authorList>
            <person name="Kawai M."/>
            <person name="Futagami T."/>
            <person name="Toyoda A."/>
            <person name="Takaki Y."/>
            <person name="Nishi S."/>
            <person name="Hori S."/>
            <person name="Arai W."/>
            <person name="Tsubouchi T."/>
            <person name="Morono Y."/>
            <person name="Uchiyama I."/>
            <person name="Ito T."/>
            <person name="Fujiyama A."/>
            <person name="Inagaki F."/>
            <person name="Takami H."/>
        </authorList>
    </citation>
    <scope>NUCLEOTIDE SEQUENCE</scope>
    <source>
        <strain evidence="1">Expedition CK06-06</strain>
    </source>
</reference>
<organism evidence="1">
    <name type="scientific">marine sediment metagenome</name>
    <dbReference type="NCBI Taxonomy" id="412755"/>
    <lineage>
        <taxon>unclassified sequences</taxon>
        <taxon>metagenomes</taxon>
        <taxon>ecological metagenomes</taxon>
    </lineage>
</organism>
<dbReference type="GO" id="GO:0004748">
    <property type="term" value="F:ribonucleoside-diphosphate reductase activity, thioredoxin disulfide as acceptor"/>
    <property type="evidence" value="ECO:0007669"/>
    <property type="project" value="TreeGrafter"/>
</dbReference>
<dbReference type="PANTHER" id="PTHR21075:SF0">
    <property type="entry name" value="ANAEROBIC RIBONUCLEOSIDE-TRIPHOSPHATE REDUCTASE"/>
    <property type="match status" value="1"/>
</dbReference>
<protein>
    <submittedName>
        <fullName evidence="1">Uncharacterized protein</fullName>
    </submittedName>
</protein>
<dbReference type="EMBL" id="BARV01003784">
    <property type="protein sequence ID" value="GAI11674.1"/>
    <property type="molecule type" value="Genomic_DNA"/>
</dbReference>
<dbReference type="GO" id="GO:0008998">
    <property type="term" value="F:ribonucleoside-triphosphate reductase (thioredoxin) activity"/>
    <property type="evidence" value="ECO:0007669"/>
    <property type="project" value="InterPro"/>
</dbReference>
<dbReference type="SUPFAM" id="SSF51998">
    <property type="entry name" value="PFL-like glycyl radical enzymes"/>
    <property type="match status" value="1"/>
</dbReference>
<feature type="non-terminal residue" evidence="1">
    <location>
        <position position="326"/>
    </location>
</feature>
<dbReference type="GO" id="GO:0031250">
    <property type="term" value="C:anaerobic ribonucleoside-triphosphate reductase complex"/>
    <property type="evidence" value="ECO:0007669"/>
    <property type="project" value="TreeGrafter"/>
</dbReference>
<dbReference type="Gene3D" id="3.20.70.20">
    <property type="match status" value="1"/>
</dbReference>
<evidence type="ECO:0000313" key="1">
    <source>
        <dbReference type="EMBL" id="GAI11674.1"/>
    </source>
</evidence>
<dbReference type="Pfam" id="PF13597">
    <property type="entry name" value="NRDD"/>
    <property type="match status" value="1"/>
</dbReference>
<accession>X1MZ88</accession>
<comment type="caution">
    <text evidence="1">The sequence shown here is derived from an EMBL/GenBank/DDBJ whole genome shotgun (WGS) entry which is preliminary data.</text>
</comment>
<dbReference type="AlphaFoldDB" id="X1MZ88"/>
<name>X1MZ88_9ZZZZ</name>